<keyword evidence="2" id="KW-1185">Reference proteome</keyword>
<dbReference type="Proteomes" id="UP000011864">
    <property type="component" value="Chromosome"/>
</dbReference>
<dbReference type="HOGENOM" id="CLU_3274054_0_0_6"/>
<organism evidence="1 2">
    <name type="scientific">Paraglaciecola psychrophila 170</name>
    <dbReference type="NCBI Taxonomy" id="1129794"/>
    <lineage>
        <taxon>Bacteria</taxon>
        <taxon>Pseudomonadati</taxon>
        <taxon>Pseudomonadota</taxon>
        <taxon>Gammaproteobacteria</taxon>
        <taxon>Alteromonadales</taxon>
        <taxon>Alteromonadaceae</taxon>
        <taxon>Paraglaciecola</taxon>
    </lineage>
</organism>
<dbReference type="EMBL" id="CP003837">
    <property type="protein sequence ID" value="AGH45296.1"/>
    <property type="molecule type" value="Genomic_DNA"/>
</dbReference>
<gene>
    <name evidence="1" type="ORF">C427_3187</name>
</gene>
<name>K6Z338_9ALTE</name>
<reference evidence="1 2" key="1">
    <citation type="journal article" date="2013" name="Genome Announc.">
        <title>Complete Genome Sequence of Glaciecola psychrophila Strain 170T.</title>
        <authorList>
            <person name="Yin J."/>
            <person name="Chen J."/>
            <person name="Liu G."/>
            <person name="Yu Y."/>
            <person name="Song L."/>
            <person name="Wang X."/>
            <person name="Qu X."/>
        </authorList>
    </citation>
    <scope>NUCLEOTIDE SEQUENCE [LARGE SCALE GENOMIC DNA]</scope>
    <source>
        <strain evidence="1 2">170</strain>
    </source>
</reference>
<protein>
    <submittedName>
        <fullName evidence="1">Uncharacterized protein</fullName>
    </submittedName>
</protein>
<evidence type="ECO:0000313" key="1">
    <source>
        <dbReference type="EMBL" id="AGH45296.1"/>
    </source>
</evidence>
<proteinExistence type="predicted"/>
<evidence type="ECO:0000313" key="2">
    <source>
        <dbReference type="Proteomes" id="UP000011864"/>
    </source>
</evidence>
<dbReference type="AlphaFoldDB" id="K6Z338"/>
<sequence>MVFTELVSLACNHFVITVKRTVLGIIKLKKNVISIADQTFS</sequence>
<dbReference type="KEGG" id="gps:C427_3187"/>
<accession>K6Z338</accession>